<name>E6L086_9PAST</name>
<reference evidence="1 2" key="1">
    <citation type="submission" date="2010-12" db="EMBL/GenBank/DDBJ databases">
        <authorList>
            <person name="Muzny D."/>
            <person name="Qin X."/>
            <person name="Deng J."/>
            <person name="Jiang H."/>
            <person name="Liu Y."/>
            <person name="Qu J."/>
            <person name="Song X.-Z."/>
            <person name="Zhang L."/>
            <person name="Thornton R."/>
            <person name="Coyle M."/>
            <person name="Francisco L."/>
            <person name="Jackson L."/>
            <person name="Javaid M."/>
            <person name="Korchina V."/>
            <person name="Kovar C."/>
            <person name="Mata R."/>
            <person name="Mathew T."/>
            <person name="Ngo R."/>
            <person name="Nguyen L."/>
            <person name="Nguyen N."/>
            <person name="Okwuonu G."/>
            <person name="Ongeri F."/>
            <person name="Pham C."/>
            <person name="Simmons D."/>
            <person name="Wilczek-Boney K."/>
            <person name="Hale W."/>
            <person name="Jakkamsetti A."/>
            <person name="Pham P."/>
            <person name="Ruth R."/>
            <person name="San Lucas F."/>
            <person name="Warren J."/>
            <person name="Zhang J."/>
            <person name="Zhao Z."/>
            <person name="Zhou C."/>
            <person name="Zhu D."/>
            <person name="Lee S."/>
            <person name="Bess C."/>
            <person name="Blankenburg K."/>
            <person name="Forbes L."/>
            <person name="Fu Q."/>
            <person name="Gubbala S."/>
            <person name="Hirani K."/>
            <person name="Jayaseelan J.C."/>
            <person name="Lara F."/>
            <person name="Munidasa M."/>
            <person name="Palculict T."/>
            <person name="Patil S."/>
            <person name="Pu L.-L."/>
            <person name="Saada N."/>
            <person name="Tang L."/>
            <person name="Weissenberger G."/>
            <person name="Zhu Y."/>
            <person name="Hemphill L."/>
            <person name="Shang Y."/>
            <person name="Youmans B."/>
            <person name="Ayvaz T."/>
            <person name="Ross M."/>
            <person name="Santibanez J."/>
            <person name="Aqrawi P."/>
            <person name="Gross S."/>
            <person name="Joshi V."/>
            <person name="Fowler G."/>
            <person name="Nazareth L."/>
            <person name="Reid J."/>
            <person name="Worley K."/>
            <person name="Petrosino J."/>
            <person name="Highlander S."/>
            <person name="Gibbs R."/>
        </authorList>
    </citation>
    <scope>NUCLEOTIDE SEQUENCE [LARGE SCALE GENOMIC DNA]</scope>
    <source>
        <strain evidence="1 2">ATCC 33393</strain>
    </source>
</reference>
<proteinExistence type="predicted"/>
<organism evidence="1 2">
    <name type="scientific">Aggregatibacter segnis ATCC 33393</name>
    <dbReference type="NCBI Taxonomy" id="888057"/>
    <lineage>
        <taxon>Bacteria</taxon>
        <taxon>Pseudomonadati</taxon>
        <taxon>Pseudomonadota</taxon>
        <taxon>Gammaproteobacteria</taxon>
        <taxon>Pasteurellales</taxon>
        <taxon>Pasteurellaceae</taxon>
        <taxon>Aggregatibacter</taxon>
    </lineage>
</organism>
<dbReference type="AlphaFoldDB" id="E6L086"/>
<dbReference type="HOGENOM" id="CLU_2713365_0_0_6"/>
<evidence type="ECO:0000313" key="1">
    <source>
        <dbReference type="EMBL" id="EFU66889.1"/>
    </source>
</evidence>
<keyword evidence="2" id="KW-1185">Reference proteome</keyword>
<dbReference type="EMBL" id="AEPS01000014">
    <property type="protein sequence ID" value="EFU66889.1"/>
    <property type="molecule type" value="Genomic_DNA"/>
</dbReference>
<dbReference type="Proteomes" id="UP000032871">
    <property type="component" value="Unassembled WGS sequence"/>
</dbReference>
<evidence type="ECO:0000313" key="2">
    <source>
        <dbReference type="Proteomes" id="UP000032871"/>
    </source>
</evidence>
<protein>
    <submittedName>
        <fullName evidence="1">Uncharacterized protein</fullName>
    </submittedName>
</protein>
<accession>E6L086</accession>
<comment type="caution">
    <text evidence="1">The sequence shown here is derived from an EMBL/GenBank/DDBJ whole genome shotgun (WGS) entry which is preliminary data.</text>
</comment>
<sequence length="72" mass="8397">MFKNVICFPVFQYHFCTLKICQRSDKLSTGDFGDSLKQWVANVLIAVHEKMNVCHAMGHIPRAKCGWKHQRF</sequence>
<gene>
    <name evidence="1" type="ORF">HMPREF9064_1818</name>
</gene>